<keyword evidence="2" id="KW-0378">Hydrolase</keyword>
<keyword evidence="3" id="KW-1185">Reference proteome</keyword>
<accession>A0ABD2QG08</accession>
<dbReference type="InterPro" id="IPR001394">
    <property type="entry name" value="Peptidase_C19_UCH"/>
</dbReference>
<dbReference type="EMBL" id="JBJKFK010000258">
    <property type="protein sequence ID" value="KAL3318328.1"/>
    <property type="molecule type" value="Genomic_DNA"/>
</dbReference>
<reference evidence="2 3" key="1">
    <citation type="submission" date="2024-11" db="EMBL/GenBank/DDBJ databases">
        <title>Adaptive evolution of stress response genes in parasites aligns with host niche diversity.</title>
        <authorList>
            <person name="Hahn C."/>
            <person name="Resl P."/>
        </authorList>
    </citation>
    <scope>NUCLEOTIDE SEQUENCE [LARGE SCALE GENOMIC DNA]</scope>
    <source>
        <strain evidence="2">EGGRZ-B1_66</strain>
        <tissue evidence="2">Body</tissue>
    </source>
</reference>
<protein>
    <submittedName>
        <fullName evidence="2">Ubiquitin carboxyl-terminal hydrolase 10</fullName>
    </submittedName>
</protein>
<dbReference type="AlphaFoldDB" id="A0ABD2QG08"/>
<dbReference type="SUPFAM" id="SSF54001">
    <property type="entry name" value="Cysteine proteinases"/>
    <property type="match status" value="1"/>
</dbReference>
<dbReference type="InterPro" id="IPR018200">
    <property type="entry name" value="USP_CS"/>
</dbReference>
<proteinExistence type="predicted"/>
<evidence type="ECO:0000313" key="2">
    <source>
        <dbReference type="EMBL" id="KAL3318328.1"/>
    </source>
</evidence>
<dbReference type="InterPro" id="IPR038765">
    <property type="entry name" value="Papain-like_cys_pep_sf"/>
</dbReference>
<dbReference type="InterPro" id="IPR050164">
    <property type="entry name" value="Peptidase_C19"/>
</dbReference>
<dbReference type="CDD" id="cd02257">
    <property type="entry name" value="Peptidase_C19"/>
    <property type="match status" value="1"/>
</dbReference>
<dbReference type="Gene3D" id="3.90.70.10">
    <property type="entry name" value="Cysteine proteinases"/>
    <property type="match status" value="1"/>
</dbReference>
<feature type="domain" description="USP" evidence="1">
    <location>
        <begin position="1"/>
        <end position="141"/>
    </location>
</feature>
<organism evidence="2 3">
    <name type="scientific">Cichlidogyrus casuarinus</name>
    <dbReference type="NCBI Taxonomy" id="1844966"/>
    <lineage>
        <taxon>Eukaryota</taxon>
        <taxon>Metazoa</taxon>
        <taxon>Spiralia</taxon>
        <taxon>Lophotrochozoa</taxon>
        <taxon>Platyhelminthes</taxon>
        <taxon>Monogenea</taxon>
        <taxon>Monopisthocotylea</taxon>
        <taxon>Dactylogyridea</taxon>
        <taxon>Ancyrocephalidae</taxon>
        <taxon>Cichlidogyrus</taxon>
    </lineage>
</organism>
<dbReference type="Pfam" id="PF00443">
    <property type="entry name" value="UCH"/>
    <property type="match status" value="1"/>
</dbReference>
<dbReference type="Proteomes" id="UP001626550">
    <property type="component" value="Unassembled WGS sequence"/>
</dbReference>
<dbReference type="PANTHER" id="PTHR24006">
    <property type="entry name" value="UBIQUITIN CARBOXYL-TERMINAL HYDROLASE"/>
    <property type="match status" value="1"/>
</dbReference>
<dbReference type="PROSITE" id="PS50235">
    <property type="entry name" value="USP_3"/>
    <property type="match status" value="1"/>
</dbReference>
<name>A0ABD2QG08_9PLAT</name>
<evidence type="ECO:0000313" key="3">
    <source>
        <dbReference type="Proteomes" id="UP001626550"/>
    </source>
</evidence>
<dbReference type="GO" id="GO:0016787">
    <property type="term" value="F:hydrolase activity"/>
    <property type="evidence" value="ECO:0007669"/>
    <property type="project" value="UniProtKB-KW"/>
</dbReference>
<evidence type="ECO:0000259" key="1">
    <source>
        <dbReference type="PROSITE" id="PS50235"/>
    </source>
</evidence>
<dbReference type="InterPro" id="IPR028889">
    <property type="entry name" value="USP"/>
</dbReference>
<sequence>MKLLSRPEVITGYRSPRTGGLIDVTKKILFDRLPKVLLMQLKRFHFSQGEIAKDVSAVEIETELSVPSSLCNNTKNTSNKKYHLHAVIFHIGLGVQHGHYTVAIRSGSGEAGPVFTYIDDDKICLIENIDSVRKLLTTHNPINALNGSFSALRLARDNNNLPVTQQPRTPYICIYSNLWI</sequence>
<gene>
    <name evidence="2" type="primary">USP10</name>
    <name evidence="2" type="ORF">Ciccas_003006</name>
</gene>
<dbReference type="PROSITE" id="PS00973">
    <property type="entry name" value="USP_2"/>
    <property type="match status" value="1"/>
</dbReference>
<comment type="caution">
    <text evidence="2">The sequence shown here is derived from an EMBL/GenBank/DDBJ whole genome shotgun (WGS) entry which is preliminary data.</text>
</comment>